<dbReference type="Gene3D" id="3.10.290.10">
    <property type="entry name" value="RNA-binding S4 domain"/>
    <property type="match status" value="1"/>
</dbReference>
<accession>Q317H5</accession>
<dbReference type="PROSITE" id="PS50889">
    <property type="entry name" value="S4"/>
    <property type="match status" value="1"/>
</dbReference>
<evidence type="ECO:0000256" key="9">
    <source>
        <dbReference type="ARBA" id="ARBA00031975"/>
    </source>
</evidence>
<dbReference type="KEGG" id="dde:Dde_0120"/>
<comment type="catalytic activity">
    <reaction evidence="1">
        <text>uridine(955/2504/2580) in 23S rRNA = pseudouridine(955/2504/2580) in 23S rRNA</text>
        <dbReference type="Rhea" id="RHEA:42528"/>
        <dbReference type="Rhea" id="RHEA-COMP:10099"/>
        <dbReference type="Rhea" id="RHEA-COMP:10100"/>
        <dbReference type="ChEBI" id="CHEBI:65314"/>
        <dbReference type="ChEBI" id="CHEBI:65315"/>
        <dbReference type="EC" id="5.4.99.24"/>
    </reaction>
</comment>
<dbReference type="InterPro" id="IPR006224">
    <property type="entry name" value="PsdUridine_synth_RluA-like_CS"/>
</dbReference>
<dbReference type="eggNOG" id="COG0564">
    <property type="taxonomic scope" value="Bacteria"/>
</dbReference>
<dbReference type="SMART" id="SM00363">
    <property type="entry name" value="S4"/>
    <property type="match status" value="1"/>
</dbReference>
<dbReference type="Pfam" id="PF01479">
    <property type="entry name" value="S4"/>
    <property type="match status" value="1"/>
</dbReference>
<keyword evidence="6" id="KW-0698">rRNA processing</keyword>
<dbReference type="InterPro" id="IPR002942">
    <property type="entry name" value="S4_RNA-bd"/>
</dbReference>
<evidence type="ECO:0000313" key="14">
    <source>
        <dbReference type="Proteomes" id="UP000002710"/>
    </source>
</evidence>
<evidence type="ECO:0000259" key="12">
    <source>
        <dbReference type="SMART" id="SM00363"/>
    </source>
</evidence>
<evidence type="ECO:0000313" key="13">
    <source>
        <dbReference type="EMBL" id="ABB36921.1"/>
    </source>
</evidence>
<dbReference type="Gene3D" id="3.30.2350.10">
    <property type="entry name" value="Pseudouridine synthase"/>
    <property type="match status" value="1"/>
</dbReference>
<reference evidence="13 14" key="1">
    <citation type="journal article" date="2011" name="J. Bacteriol.">
        <title>Complete genome sequence and updated annotation of Desulfovibrio alaskensis G20.</title>
        <authorList>
            <person name="Hauser L.J."/>
            <person name="Land M.L."/>
            <person name="Brown S.D."/>
            <person name="Larimer F."/>
            <person name="Keller K.L."/>
            <person name="Rapp-Giles B.J."/>
            <person name="Price M.N."/>
            <person name="Lin M."/>
            <person name="Bruce D.C."/>
            <person name="Detter J.C."/>
            <person name="Tapia R."/>
            <person name="Han C.S."/>
            <person name="Goodwin L.A."/>
            <person name="Cheng J.F."/>
            <person name="Pitluck S."/>
            <person name="Copeland A."/>
            <person name="Lucas S."/>
            <person name="Nolan M."/>
            <person name="Lapidus A.L."/>
            <person name="Palumbo A.V."/>
            <person name="Wall J.D."/>
        </authorList>
    </citation>
    <scope>NUCLEOTIDE SEQUENCE [LARGE SCALE GENOMIC DNA]</scope>
    <source>
        <strain evidence="14">ATCC BAA 1058 / DSM 17464 / G20</strain>
    </source>
</reference>
<comment type="function">
    <text evidence="2">Responsible for synthesis of pseudouridine from uracil at positions 955, 2504 and 2580 in 23S ribosomal RNA.</text>
</comment>
<dbReference type="PANTHER" id="PTHR21600:SF92">
    <property type="entry name" value="RIBOSOMAL LARGE SUBUNIT PSEUDOURIDINE SYNTHASE C"/>
    <property type="match status" value="1"/>
</dbReference>
<dbReference type="PANTHER" id="PTHR21600">
    <property type="entry name" value="MITOCHONDRIAL RNA PSEUDOURIDINE SYNTHASE"/>
    <property type="match status" value="1"/>
</dbReference>
<dbReference type="InterPro" id="IPR036986">
    <property type="entry name" value="S4_RNA-bd_sf"/>
</dbReference>
<evidence type="ECO:0000256" key="7">
    <source>
        <dbReference type="ARBA" id="ARBA00023235"/>
    </source>
</evidence>
<evidence type="ECO:0000256" key="10">
    <source>
        <dbReference type="ARBA" id="ARBA00033053"/>
    </source>
</evidence>
<dbReference type="InterPro" id="IPR050188">
    <property type="entry name" value="RluA_PseudoU_synthase"/>
</dbReference>
<sequence>MTAPATGGVRHIEVTRAEAGQKLLQFLQRRLGSGVPQQFLMRIIRKGEVRVNKGRAKPYDRVSEGDVVRIPPVRPAAEPSCDAACAVPAVSASPLPQIIASGDGLLVINKPAGLPVQPGTGHTDCVTARLAAHFAGADFMPAPAHRLDKNTSGLLLAGTTYTALRTLQDLFRNGHSLIKDYCAWVCGIWPEQEALTLTDVLVKEGTPGKEKIHALPAGSAQPHTAPPKGREALCQVVPLLRLDNATLLGIRLATGRTHQIRVQLASRNHPVIGDVKYGAPACRAGMLLHAFRLVLPAPFGREFFCPPPWQGRRAVAPQTLRQCRFPPLRPAD</sequence>
<evidence type="ECO:0000256" key="4">
    <source>
        <dbReference type="ARBA" id="ARBA00012785"/>
    </source>
</evidence>
<organism evidence="13 14">
    <name type="scientific">Oleidesulfovibrio alaskensis (strain ATCC BAA-1058 / DSM 17464 / G20)</name>
    <name type="common">Desulfovibrio alaskensis</name>
    <dbReference type="NCBI Taxonomy" id="207559"/>
    <lineage>
        <taxon>Bacteria</taxon>
        <taxon>Pseudomonadati</taxon>
        <taxon>Thermodesulfobacteriota</taxon>
        <taxon>Desulfovibrionia</taxon>
        <taxon>Desulfovibrionales</taxon>
        <taxon>Desulfovibrionaceae</taxon>
        <taxon>Oleidesulfovibrio</taxon>
    </lineage>
</organism>
<dbReference type="STRING" id="207559.Dde_0120"/>
<gene>
    <name evidence="13" type="ordered locus">Dde_0120</name>
</gene>
<evidence type="ECO:0000256" key="1">
    <source>
        <dbReference type="ARBA" id="ARBA00000381"/>
    </source>
</evidence>
<dbReference type="SUPFAM" id="SSF55120">
    <property type="entry name" value="Pseudouridine synthase"/>
    <property type="match status" value="1"/>
</dbReference>
<dbReference type="EC" id="5.4.99.24" evidence="4"/>
<dbReference type="SUPFAM" id="SSF55174">
    <property type="entry name" value="Alpha-L RNA-binding motif"/>
    <property type="match status" value="1"/>
</dbReference>
<name>Q317H5_OLEA2</name>
<evidence type="ECO:0000256" key="6">
    <source>
        <dbReference type="ARBA" id="ARBA00022552"/>
    </source>
</evidence>
<protein>
    <recommendedName>
        <fullName evidence="5">Ribosomal large subunit pseudouridine synthase C</fullName>
        <ecNumber evidence="4">5.4.99.24</ecNumber>
    </recommendedName>
    <alternativeName>
        <fullName evidence="8">23S rRNA pseudouridine(955/2504/2580) synthase</fullName>
    </alternativeName>
    <alternativeName>
        <fullName evidence="9">rRNA pseudouridylate synthase C</fullName>
    </alternativeName>
    <alternativeName>
        <fullName evidence="10">rRNA-uridine isomerase C</fullName>
    </alternativeName>
</protein>
<dbReference type="PROSITE" id="PS01129">
    <property type="entry name" value="PSI_RLU"/>
    <property type="match status" value="1"/>
</dbReference>
<comment type="similarity">
    <text evidence="3">Belongs to the pseudouridine synthase RluA family.</text>
</comment>
<dbReference type="InterPro" id="IPR020103">
    <property type="entry name" value="PsdUridine_synth_cat_dom_sf"/>
</dbReference>
<dbReference type="GO" id="GO:0003723">
    <property type="term" value="F:RNA binding"/>
    <property type="evidence" value="ECO:0007669"/>
    <property type="project" value="UniProtKB-KW"/>
</dbReference>
<dbReference type="GO" id="GO:0160141">
    <property type="term" value="F:23S rRNA pseudouridine(955/2504/2580) synthase activity"/>
    <property type="evidence" value="ECO:0007669"/>
    <property type="project" value="UniProtKB-EC"/>
</dbReference>
<dbReference type="Pfam" id="PF00849">
    <property type="entry name" value="PseudoU_synth_2"/>
    <property type="match status" value="1"/>
</dbReference>
<dbReference type="CDD" id="cd02869">
    <property type="entry name" value="PseudoU_synth_RluA_like"/>
    <property type="match status" value="1"/>
</dbReference>
<evidence type="ECO:0000256" key="3">
    <source>
        <dbReference type="ARBA" id="ARBA00010876"/>
    </source>
</evidence>
<dbReference type="InterPro" id="IPR006145">
    <property type="entry name" value="PsdUridine_synth_RsuA/RluA"/>
</dbReference>
<evidence type="ECO:0000256" key="2">
    <source>
        <dbReference type="ARBA" id="ARBA00002876"/>
    </source>
</evidence>
<keyword evidence="7" id="KW-0413">Isomerase</keyword>
<keyword evidence="14" id="KW-1185">Reference proteome</keyword>
<proteinExistence type="inferred from homology"/>
<feature type="domain" description="RNA-binding S4" evidence="12">
    <location>
        <begin position="22"/>
        <end position="81"/>
    </location>
</feature>
<evidence type="ECO:0000256" key="8">
    <source>
        <dbReference type="ARBA" id="ARBA00030705"/>
    </source>
</evidence>
<evidence type="ECO:0000256" key="5">
    <source>
        <dbReference type="ARBA" id="ARBA00017128"/>
    </source>
</evidence>
<evidence type="ECO:0000256" key="11">
    <source>
        <dbReference type="PROSITE-ProRule" id="PRU00182"/>
    </source>
</evidence>
<dbReference type="HOGENOM" id="CLU_016902_1_0_7"/>
<dbReference type="AlphaFoldDB" id="Q317H5"/>
<dbReference type="GO" id="GO:0000455">
    <property type="term" value="P:enzyme-directed rRNA pseudouridine synthesis"/>
    <property type="evidence" value="ECO:0007669"/>
    <property type="project" value="UniProtKB-ARBA"/>
</dbReference>
<keyword evidence="11" id="KW-0694">RNA-binding</keyword>
<dbReference type="EMBL" id="CP000112">
    <property type="protein sequence ID" value="ABB36921.1"/>
    <property type="molecule type" value="Genomic_DNA"/>
</dbReference>
<dbReference type="Proteomes" id="UP000002710">
    <property type="component" value="Chromosome"/>
</dbReference>
<dbReference type="RefSeq" id="WP_011366293.1">
    <property type="nucleotide sequence ID" value="NC_007519.1"/>
</dbReference>